<feature type="transmembrane region" description="Helical" evidence="1">
    <location>
        <begin position="12"/>
        <end position="33"/>
    </location>
</feature>
<dbReference type="Pfam" id="PF04977">
    <property type="entry name" value="DivIC"/>
    <property type="match status" value="1"/>
</dbReference>
<dbReference type="InterPro" id="IPR007060">
    <property type="entry name" value="FtsL/DivIC"/>
</dbReference>
<dbReference type="RefSeq" id="WP_346757645.1">
    <property type="nucleotide sequence ID" value="NZ_JAUJEB010000001.1"/>
</dbReference>
<keyword evidence="1" id="KW-1133">Transmembrane helix</keyword>
<reference evidence="2" key="1">
    <citation type="submission" date="2023-06" db="EMBL/GenBank/DDBJ databases">
        <title>Genomic of Agaribacillus aureum.</title>
        <authorList>
            <person name="Wang G."/>
        </authorList>
    </citation>
    <scope>NUCLEOTIDE SEQUENCE</scope>
    <source>
        <strain evidence="2">BMA12</strain>
    </source>
</reference>
<evidence type="ECO:0000313" key="3">
    <source>
        <dbReference type="Proteomes" id="UP001172083"/>
    </source>
</evidence>
<evidence type="ECO:0000313" key="2">
    <source>
        <dbReference type="EMBL" id="MDN5212326.1"/>
    </source>
</evidence>
<proteinExistence type="predicted"/>
<protein>
    <submittedName>
        <fullName evidence="2">Septum formation initiator family protein</fullName>
    </submittedName>
</protein>
<accession>A0ABT8L4Z1</accession>
<dbReference type="EMBL" id="JAUJEB010000001">
    <property type="protein sequence ID" value="MDN5212326.1"/>
    <property type="molecule type" value="Genomic_DNA"/>
</dbReference>
<organism evidence="2 3">
    <name type="scientific">Agaribacillus aureus</name>
    <dbReference type="NCBI Taxonomy" id="3051825"/>
    <lineage>
        <taxon>Bacteria</taxon>
        <taxon>Pseudomonadati</taxon>
        <taxon>Bacteroidota</taxon>
        <taxon>Cytophagia</taxon>
        <taxon>Cytophagales</taxon>
        <taxon>Splendidivirgaceae</taxon>
        <taxon>Agaribacillus</taxon>
    </lineage>
</organism>
<name>A0ABT8L4Z1_9BACT</name>
<comment type="caution">
    <text evidence="2">The sequence shown here is derived from an EMBL/GenBank/DDBJ whole genome shotgun (WGS) entry which is preliminary data.</text>
</comment>
<keyword evidence="3" id="KW-1185">Reference proteome</keyword>
<keyword evidence="1" id="KW-0812">Transmembrane</keyword>
<dbReference type="Proteomes" id="UP001172083">
    <property type="component" value="Unassembled WGS sequence"/>
</dbReference>
<gene>
    <name evidence="2" type="ORF">QQ020_09710</name>
</gene>
<keyword evidence="1" id="KW-0472">Membrane</keyword>
<evidence type="ECO:0000256" key="1">
    <source>
        <dbReference type="SAM" id="Phobius"/>
    </source>
</evidence>
<sequence length="96" mass="11663">MFNRLPGFLKNFYFVIGALFLIFMLFISDSNLIRQYQLTKKLKKLESEKAYYTVKIKQMEKDRAELMSDEVLLEKFAREKYLMKKEEEDIYVIVEE</sequence>